<comment type="similarity">
    <text evidence="1">Belongs to the helicase family. RecQ subfamily.</text>
</comment>
<dbReference type="AlphaFoldDB" id="A0A9N9CLJ2"/>
<dbReference type="GO" id="GO:0005694">
    <property type="term" value="C:chromosome"/>
    <property type="evidence" value="ECO:0007669"/>
    <property type="project" value="TreeGrafter"/>
</dbReference>
<dbReference type="SMART" id="SM00487">
    <property type="entry name" value="DEXDc"/>
    <property type="match status" value="1"/>
</dbReference>
<evidence type="ECO:0000256" key="1">
    <source>
        <dbReference type="ARBA" id="ARBA00005446"/>
    </source>
</evidence>
<name>A0A9N9CLJ2_9GLOM</name>
<dbReference type="EMBL" id="CAJVPL010002240">
    <property type="protein sequence ID" value="CAG8604285.1"/>
    <property type="molecule type" value="Genomic_DNA"/>
</dbReference>
<dbReference type="Pfam" id="PF00270">
    <property type="entry name" value="DEAD"/>
    <property type="match status" value="1"/>
</dbReference>
<comment type="catalytic activity">
    <reaction evidence="4">
        <text>Couples ATP hydrolysis with the unwinding of duplex DNA by translocating in the 3'-5' direction.</text>
        <dbReference type="EC" id="5.6.2.4"/>
    </reaction>
</comment>
<sequence length="702" mass="80901">MDFYTRSVYAAVARLQNPDIISPIDDELYLMQSEVCVDHLLDKHDNCWAEVCWKAQNPEIDLVDTNMIGYTQNQANILKEFLKKHTKLLLKQSLITTIRTSINEAFNRVKLNYTDKKVDFAKSFSARHGLAVLHNNNDLLEMLKVIRQAGNLPEFSEQDQINIEKIWKQRESKRKYNVVEINKKMLLESKKLQKHKNKWKNLISQRLNNYRELQQESIESFLKGQDTLTILPTGVGKTLIFSVASILSKALTVVFIPLKTIMEFQLHELVGMGIPAAAIFAALDQFLEVQEKIFGEIAARITKVLWTTSEKFVNSSRFRHFLHNVYKTRGIQFVIDESHCVLEFGQFRPAWAELGQVKNKFPSAPILLLTATCSYQGASELATILQRPNLKKAIIKAVYENLKQISEGRAIIYSSTPDKCIEIFNDLKECIDPKRLDIYHGKMHSVDQKMTIQVGRAGRDGQLAKSVVLYSCADIRRLLMIVNGKIESANEPNIDAEISEFISFEIKRHYAHLNRSKQNIFAMAYTFEDLYQCCWKMAYEPFRWIEDSEISEYGICDNCERRIAKEVVWCDIRRDLLQILDTVNRLIEFANNLTTRLVNFGYEDIADVFMKADNKNTREKNLTSLWVNRNKDDMEDDTEESFINTKNACLHAIDRLCVEGLLVQKVAIKPLRPDSSTFVYTSSISEIAAGARQKIAENSWLE</sequence>
<dbReference type="Proteomes" id="UP000789831">
    <property type="component" value="Unassembled WGS sequence"/>
</dbReference>
<dbReference type="GO" id="GO:0043138">
    <property type="term" value="F:3'-5' DNA helicase activity"/>
    <property type="evidence" value="ECO:0007669"/>
    <property type="project" value="UniProtKB-EC"/>
</dbReference>
<accession>A0A9N9CLJ2</accession>
<evidence type="ECO:0000313" key="7">
    <source>
        <dbReference type="EMBL" id="CAG8604285.1"/>
    </source>
</evidence>
<keyword evidence="8" id="KW-1185">Reference proteome</keyword>
<dbReference type="Gene3D" id="1.10.10.10">
    <property type="entry name" value="Winged helix-like DNA-binding domain superfamily/Winged helix DNA-binding domain"/>
    <property type="match status" value="1"/>
</dbReference>
<evidence type="ECO:0000256" key="2">
    <source>
        <dbReference type="ARBA" id="ARBA00023125"/>
    </source>
</evidence>
<dbReference type="InterPro" id="IPR014001">
    <property type="entry name" value="Helicase_ATP-bd"/>
</dbReference>
<evidence type="ECO:0000256" key="3">
    <source>
        <dbReference type="ARBA" id="ARBA00023235"/>
    </source>
</evidence>
<dbReference type="GO" id="GO:0005524">
    <property type="term" value="F:ATP binding"/>
    <property type="evidence" value="ECO:0007669"/>
    <property type="project" value="InterPro"/>
</dbReference>
<dbReference type="GO" id="GO:0009378">
    <property type="term" value="F:four-way junction helicase activity"/>
    <property type="evidence" value="ECO:0007669"/>
    <property type="project" value="TreeGrafter"/>
</dbReference>
<dbReference type="GO" id="GO:0003677">
    <property type="term" value="F:DNA binding"/>
    <property type="evidence" value="ECO:0007669"/>
    <property type="project" value="UniProtKB-KW"/>
</dbReference>
<dbReference type="PROSITE" id="PS51192">
    <property type="entry name" value="HELICASE_ATP_BIND_1"/>
    <property type="match status" value="1"/>
</dbReference>
<dbReference type="EC" id="5.6.2.4" evidence="5"/>
<keyword evidence="2" id="KW-0238">DNA-binding</keyword>
<comment type="caution">
    <text evidence="7">The sequence shown here is derived from an EMBL/GenBank/DDBJ whole genome shotgun (WGS) entry which is preliminary data.</text>
</comment>
<dbReference type="PANTHER" id="PTHR13710">
    <property type="entry name" value="DNA HELICASE RECQ FAMILY MEMBER"/>
    <property type="match status" value="1"/>
</dbReference>
<organism evidence="7 8">
    <name type="scientific">Ambispora gerdemannii</name>
    <dbReference type="NCBI Taxonomy" id="144530"/>
    <lineage>
        <taxon>Eukaryota</taxon>
        <taxon>Fungi</taxon>
        <taxon>Fungi incertae sedis</taxon>
        <taxon>Mucoromycota</taxon>
        <taxon>Glomeromycotina</taxon>
        <taxon>Glomeromycetes</taxon>
        <taxon>Archaeosporales</taxon>
        <taxon>Ambisporaceae</taxon>
        <taxon>Ambispora</taxon>
    </lineage>
</organism>
<dbReference type="InterPro" id="IPR011545">
    <property type="entry name" value="DEAD/DEAH_box_helicase_dom"/>
</dbReference>
<dbReference type="InterPro" id="IPR027417">
    <property type="entry name" value="P-loop_NTPase"/>
</dbReference>
<dbReference type="InterPro" id="IPR036388">
    <property type="entry name" value="WH-like_DNA-bd_sf"/>
</dbReference>
<dbReference type="GO" id="GO:0000724">
    <property type="term" value="P:double-strand break repair via homologous recombination"/>
    <property type="evidence" value="ECO:0007669"/>
    <property type="project" value="TreeGrafter"/>
</dbReference>
<dbReference type="GO" id="GO:0005737">
    <property type="term" value="C:cytoplasm"/>
    <property type="evidence" value="ECO:0007669"/>
    <property type="project" value="TreeGrafter"/>
</dbReference>
<evidence type="ECO:0000313" key="8">
    <source>
        <dbReference type="Proteomes" id="UP000789831"/>
    </source>
</evidence>
<dbReference type="Gene3D" id="3.40.50.300">
    <property type="entry name" value="P-loop containing nucleotide triphosphate hydrolases"/>
    <property type="match status" value="1"/>
</dbReference>
<proteinExistence type="inferred from homology"/>
<feature type="domain" description="Helicase ATP-binding" evidence="6">
    <location>
        <begin position="218"/>
        <end position="391"/>
    </location>
</feature>
<dbReference type="PANTHER" id="PTHR13710:SF105">
    <property type="entry name" value="ATP-DEPENDENT DNA HELICASE Q1"/>
    <property type="match status" value="1"/>
</dbReference>
<feature type="non-terminal residue" evidence="7">
    <location>
        <position position="702"/>
    </location>
</feature>
<gene>
    <name evidence="7" type="ORF">AGERDE_LOCUS9258</name>
</gene>
<keyword evidence="3" id="KW-0413">Isomerase</keyword>
<dbReference type="OrthoDB" id="10261556at2759"/>
<protein>
    <recommendedName>
        <fullName evidence="5">DNA 3'-5' helicase</fullName>
        <ecNumber evidence="5">5.6.2.4</ecNumber>
    </recommendedName>
</protein>
<evidence type="ECO:0000256" key="4">
    <source>
        <dbReference type="ARBA" id="ARBA00034617"/>
    </source>
</evidence>
<dbReference type="SUPFAM" id="SSF52540">
    <property type="entry name" value="P-loop containing nucleoside triphosphate hydrolases"/>
    <property type="match status" value="2"/>
</dbReference>
<evidence type="ECO:0000259" key="6">
    <source>
        <dbReference type="PROSITE" id="PS51192"/>
    </source>
</evidence>
<evidence type="ECO:0000256" key="5">
    <source>
        <dbReference type="ARBA" id="ARBA00034808"/>
    </source>
</evidence>
<reference evidence="7" key="1">
    <citation type="submission" date="2021-06" db="EMBL/GenBank/DDBJ databases">
        <authorList>
            <person name="Kallberg Y."/>
            <person name="Tangrot J."/>
            <person name="Rosling A."/>
        </authorList>
    </citation>
    <scope>NUCLEOTIDE SEQUENCE</scope>
    <source>
        <strain evidence="7">MT106</strain>
    </source>
</reference>